<comment type="caution">
    <text evidence="1">The sequence shown here is derived from an EMBL/GenBank/DDBJ whole genome shotgun (WGS) entry which is preliminary data.</text>
</comment>
<sequence length="75" mass="8290">MLYFNVVLTTFNYYYSHHAAPSSLLSPNAPLFIPTSSTQDEINDLKNSRVVIESKLDLLTGSIYKFISSIGGTTS</sequence>
<gene>
    <name evidence="1" type="ORF">RhiirC2_805355</name>
</gene>
<name>A0A2N1KUE6_9GLOM</name>
<evidence type="ECO:0000313" key="2">
    <source>
        <dbReference type="Proteomes" id="UP000233469"/>
    </source>
</evidence>
<dbReference type="AlphaFoldDB" id="A0A2N1KUE6"/>
<reference evidence="1 2" key="2">
    <citation type="submission" date="2017-10" db="EMBL/GenBank/DDBJ databases">
        <title>Extensive intraspecific genome diversity in a model arbuscular mycorrhizal fungus.</title>
        <authorList>
            <person name="Chen E.C.H."/>
            <person name="Morin E."/>
            <person name="Baudet D."/>
            <person name="Noel J."/>
            <person name="Ndikumana S."/>
            <person name="Charron P."/>
            <person name="St-Onge C."/>
            <person name="Giorgi J."/>
            <person name="Grigoriev I.V."/>
            <person name="Roux C."/>
            <person name="Martin F.M."/>
            <person name="Corradi N."/>
        </authorList>
    </citation>
    <scope>NUCLEOTIDE SEQUENCE [LARGE SCALE GENOMIC DNA]</scope>
    <source>
        <strain evidence="1 2">C2</strain>
    </source>
</reference>
<accession>A0A2N1KUE6</accession>
<dbReference type="Proteomes" id="UP000233469">
    <property type="component" value="Unassembled WGS sequence"/>
</dbReference>
<organism evidence="1 2">
    <name type="scientific">Rhizophagus irregularis</name>
    <dbReference type="NCBI Taxonomy" id="588596"/>
    <lineage>
        <taxon>Eukaryota</taxon>
        <taxon>Fungi</taxon>
        <taxon>Fungi incertae sedis</taxon>
        <taxon>Mucoromycota</taxon>
        <taxon>Glomeromycotina</taxon>
        <taxon>Glomeromycetes</taxon>
        <taxon>Glomerales</taxon>
        <taxon>Glomeraceae</taxon>
        <taxon>Rhizophagus</taxon>
    </lineage>
</organism>
<dbReference type="EMBL" id="LLXL01010353">
    <property type="protein sequence ID" value="PKK40766.1"/>
    <property type="molecule type" value="Genomic_DNA"/>
</dbReference>
<reference evidence="1 2" key="1">
    <citation type="submission" date="2016-04" db="EMBL/GenBank/DDBJ databases">
        <title>Genome analyses suggest a sexual origin of heterokaryosis in a supposedly ancient asexual fungus.</title>
        <authorList>
            <person name="Ropars J."/>
            <person name="Sedzielewska K."/>
            <person name="Noel J."/>
            <person name="Charron P."/>
            <person name="Farinelli L."/>
            <person name="Marton T."/>
            <person name="Kruger M."/>
            <person name="Pelin A."/>
            <person name="Brachmann A."/>
            <person name="Corradi N."/>
        </authorList>
    </citation>
    <scope>NUCLEOTIDE SEQUENCE [LARGE SCALE GENOMIC DNA]</scope>
    <source>
        <strain evidence="1 2">C2</strain>
    </source>
</reference>
<proteinExistence type="predicted"/>
<protein>
    <submittedName>
        <fullName evidence="1">Uncharacterized protein</fullName>
    </submittedName>
</protein>
<evidence type="ECO:0000313" key="1">
    <source>
        <dbReference type="EMBL" id="PKK40766.1"/>
    </source>
</evidence>